<evidence type="ECO:0008006" key="4">
    <source>
        <dbReference type="Google" id="ProtNLM"/>
    </source>
</evidence>
<gene>
    <name evidence="2" type="ORF">PENTCL1PPCAC_3838</name>
</gene>
<accession>A0AAV5SF27</accession>
<keyword evidence="1" id="KW-1133">Transmembrane helix</keyword>
<dbReference type="EMBL" id="BTSX01000001">
    <property type="protein sequence ID" value="GMS81663.1"/>
    <property type="molecule type" value="Genomic_DNA"/>
</dbReference>
<evidence type="ECO:0000313" key="3">
    <source>
        <dbReference type="Proteomes" id="UP001432027"/>
    </source>
</evidence>
<dbReference type="Pfam" id="PF10326">
    <property type="entry name" value="7TM_GPCR_Str"/>
    <property type="match status" value="1"/>
</dbReference>
<sequence length="132" mass="15176">LLQRNDGSIAVDKLLSILFVEVIFGTSVVAIVVASVFIVRRLYSNNTQSEGWRRFHRQQFVALLVQLSIPCCLLYIPCTVFFVTPFLGLSATFTTPTWLLTTIYSIYPILDPLAIILLIRDYRRALFDMWRT</sequence>
<dbReference type="Gene3D" id="1.20.1070.10">
    <property type="entry name" value="Rhodopsin 7-helix transmembrane proteins"/>
    <property type="match status" value="1"/>
</dbReference>
<dbReference type="InterPro" id="IPR019428">
    <property type="entry name" value="7TM_GPCR_serpentine_rcpt_Str"/>
</dbReference>
<evidence type="ECO:0000313" key="2">
    <source>
        <dbReference type="EMBL" id="GMS81663.1"/>
    </source>
</evidence>
<keyword evidence="1" id="KW-0812">Transmembrane</keyword>
<comment type="caution">
    <text evidence="2">The sequence shown here is derived from an EMBL/GenBank/DDBJ whole genome shotgun (WGS) entry which is preliminary data.</text>
</comment>
<dbReference type="Proteomes" id="UP001432027">
    <property type="component" value="Unassembled WGS sequence"/>
</dbReference>
<organism evidence="2 3">
    <name type="scientific">Pristionchus entomophagus</name>
    <dbReference type="NCBI Taxonomy" id="358040"/>
    <lineage>
        <taxon>Eukaryota</taxon>
        <taxon>Metazoa</taxon>
        <taxon>Ecdysozoa</taxon>
        <taxon>Nematoda</taxon>
        <taxon>Chromadorea</taxon>
        <taxon>Rhabditida</taxon>
        <taxon>Rhabditina</taxon>
        <taxon>Diplogasteromorpha</taxon>
        <taxon>Diplogasteroidea</taxon>
        <taxon>Neodiplogasteridae</taxon>
        <taxon>Pristionchus</taxon>
    </lineage>
</organism>
<dbReference type="PANTHER" id="PTHR22943:SF248">
    <property type="entry name" value="SEVEN TM RECEPTOR"/>
    <property type="match status" value="1"/>
</dbReference>
<feature type="non-terminal residue" evidence="2">
    <location>
        <position position="1"/>
    </location>
</feature>
<name>A0AAV5SF27_9BILA</name>
<evidence type="ECO:0000256" key="1">
    <source>
        <dbReference type="SAM" id="Phobius"/>
    </source>
</evidence>
<feature type="transmembrane region" description="Helical" evidence="1">
    <location>
        <begin position="98"/>
        <end position="119"/>
    </location>
</feature>
<dbReference type="PANTHER" id="PTHR22943">
    <property type="entry name" value="7-TRANSMEMBRANE DOMAIN RECEPTOR C.ELEGANS"/>
    <property type="match status" value="1"/>
</dbReference>
<dbReference type="SUPFAM" id="SSF81321">
    <property type="entry name" value="Family A G protein-coupled receptor-like"/>
    <property type="match status" value="1"/>
</dbReference>
<keyword evidence="3" id="KW-1185">Reference proteome</keyword>
<feature type="transmembrane region" description="Helical" evidence="1">
    <location>
        <begin position="60"/>
        <end position="86"/>
    </location>
</feature>
<proteinExistence type="predicted"/>
<reference evidence="2" key="1">
    <citation type="submission" date="2023-10" db="EMBL/GenBank/DDBJ databases">
        <title>Genome assembly of Pristionchus species.</title>
        <authorList>
            <person name="Yoshida K."/>
            <person name="Sommer R.J."/>
        </authorList>
    </citation>
    <scope>NUCLEOTIDE SEQUENCE</scope>
    <source>
        <strain evidence="2">RS0144</strain>
    </source>
</reference>
<protein>
    <recommendedName>
        <fullName evidence="4">G protein-coupled receptor</fullName>
    </recommendedName>
</protein>
<dbReference type="AlphaFoldDB" id="A0AAV5SF27"/>
<keyword evidence="1" id="KW-0472">Membrane</keyword>
<feature type="non-terminal residue" evidence="2">
    <location>
        <position position="132"/>
    </location>
</feature>
<feature type="transmembrane region" description="Helical" evidence="1">
    <location>
        <begin position="14"/>
        <end position="39"/>
    </location>
</feature>